<gene>
    <name evidence="8" type="ORF">SAMN05444123_103112</name>
</gene>
<protein>
    <submittedName>
        <fullName evidence="8">Dihydroxy-acid dehydratase</fullName>
    </submittedName>
</protein>
<evidence type="ECO:0000256" key="3">
    <source>
        <dbReference type="ARBA" id="ARBA00023004"/>
    </source>
</evidence>
<dbReference type="Pfam" id="PF00920">
    <property type="entry name" value="ILVD_EDD_N"/>
    <property type="match status" value="1"/>
</dbReference>
<dbReference type="GO" id="GO:0016836">
    <property type="term" value="F:hydro-lyase activity"/>
    <property type="evidence" value="ECO:0007669"/>
    <property type="project" value="UniProtKB-ARBA"/>
</dbReference>
<keyword evidence="3" id="KW-0408">Iron</keyword>
<dbReference type="SUPFAM" id="SSF143975">
    <property type="entry name" value="IlvD/EDD N-terminal domain-like"/>
    <property type="match status" value="1"/>
</dbReference>
<dbReference type="PROSITE" id="PS00886">
    <property type="entry name" value="ILVD_EDD_1"/>
    <property type="match status" value="1"/>
</dbReference>
<dbReference type="InterPro" id="IPR052352">
    <property type="entry name" value="Sugar_Degrad_Dehydratases"/>
</dbReference>
<evidence type="ECO:0000256" key="2">
    <source>
        <dbReference type="ARBA" id="ARBA00022723"/>
    </source>
</evidence>
<reference evidence="9" key="1">
    <citation type="submission" date="2016-10" db="EMBL/GenBank/DDBJ databases">
        <authorList>
            <person name="Varghese N."/>
            <person name="Submissions S."/>
        </authorList>
    </citation>
    <scope>NUCLEOTIDE SEQUENCE [LARGE SCALE GENOMIC DNA]</scope>
    <source>
        <strain evidence="9">DSM 123</strain>
    </source>
</reference>
<evidence type="ECO:0000256" key="5">
    <source>
        <dbReference type="ARBA" id="ARBA00023239"/>
    </source>
</evidence>
<dbReference type="SUPFAM" id="SSF52016">
    <property type="entry name" value="LeuD/IlvD-like"/>
    <property type="match status" value="1"/>
</dbReference>
<dbReference type="EMBL" id="FODT01000003">
    <property type="protein sequence ID" value="SEO50694.1"/>
    <property type="molecule type" value="Genomic_DNA"/>
</dbReference>
<dbReference type="AlphaFoldDB" id="A0A1H8Q9T9"/>
<dbReference type="NCBIfam" id="NF009560">
    <property type="entry name" value="PRK13017.1"/>
    <property type="match status" value="1"/>
</dbReference>
<feature type="domain" description="Dihydroxy-acid/6-phosphogluconate dehydratase C-terminal" evidence="7">
    <location>
        <begin position="372"/>
        <end position="580"/>
    </location>
</feature>
<dbReference type="GO" id="GO:0051536">
    <property type="term" value="F:iron-sulfur cluster binding"/>
    <property type="evidence" value="ECO:0007669"/>
    <property type="project" value="UniProtKB-KW"/>
</dbReference>
<keyword evidence="2" id="KW-0479">Metal-binding</keyword>
<evidence type="ECO:0000313" key="8">
    <source>
        <dbReference type="EMBL" id="SEO50694.1"/>
    </source>
</evidence>
<dbReference type="Gene3D" id="3.50.30.80">
    <property type="entry name" value="IlvD/EDD C-terminal domain-like"/>
    <property type="match status" value="1"/>
</dbReference>
<dbReference type="InterPro" id="IPR000581">
    <property type="entry name" value="ILV_EDD_N"/>
</dbReference>
<evidence type="ECO:0000256" key="4">
    <source>
        <dbReference type="ARBA" id="ARBA00023014"/>
    </source>
</evidence>
<dbReference type="InterPro" id="IPR042096">
    <property type="entry name" value="Dihydro-acid_dehy_C"/>
</dbReference>
<keyword evidence="4" id="KW-0411">Iron-sulfur</keyword>
<evidence type="ECO:0000259" key="6">
    <source>
        <dbReference type="Pfam" id="PF00920"/>
    </source>
</evidence>
<dbReference type="InterPro" id="IPR037237">
    <property type="entry name" value="IlvD/EDD_N"/>
</dbReference>
<accession>A0A1H8Q9T9</accession>
<keyword evidence="9" id="KW-1185">Reference proteome</keyword>
<dbReference type="InterPro" id="IPR056740">
    <property type="entry name" value="ILV_EDD_C"/>
</dbReference>
<dbReference type="PANTHER" id="PTHR43183">
    <property type="entry name" value="HYPOTHETICAL DIHYDROXYACID DEHYDRATASE (EUROFUNG)-RELATED"/>
    <property type="match status" value="1"/>
</dbReference>
<evidence type="ECO:0000256" key="1">
    <source>
        <dbReference type="ARBA" id="ARBA00006486"/>
    </source>
</evidence>
<dbReference type="InterPro" id="IPR020558">
    <property type="entry name" value="DiOHA_6PGluconate_deHydtase_CS"/>
</dbReference>
<keyword evidence="5" id="KW-0456">Lyase</keyword>
<sequence>MNKITPGTARRKLRSSEWFNDPHNPAMTALYLERYLNYGLTRGELQSGKPIIGIAQTGNDLSPCNRHHLELAQRVREGIRAAGGIAMEFPVHPIQETGKRPTAALDRNLAYLGLVEILFSYPLDGVVLTTGCDKTTPACLMAAATVNIPAIVLSGGPMLNGWHNGERSGSGTVVWKSRERLAAGEIDYEEFMEIVASSAPSVGHCNTMGTASTMNSLAEALGMSLPGCAAIPAPYRERGQIAYATGLRAVEMVWEDLKPSDILTRKAFENAIVVNSAIGGSTNAPIHLNALARHIGVELSIDDWQSVGHAIPLLVNMQPAGFYLGEEYHRAGGVPAVVRELMRHGKIHTDAITVNGRTMGDNCASAPAPDGEVIKSYDGPLVQDAGFLVLRGNLFDSAIMKTSVISLEFRERYLANPNDPNAFEGRAIVFEGPEDYHDRIDDPALDIDEHCILFVRGTGPIGYPGGAEVVNMQPPAALIKRGIHSLPCIGDGRQSGTSGSPSILNATPEAAANGGLAILKTGDRVRVDLNKGSANILISDDELRQRRADLEAHGGFAYPKHQTPWQELYRATVGQQATGACLELATRYRDIAGTVGVARHNH</sequence>
<organism evidence="8 9">
    <name type="scientific">Rhodopseudomonas pseudopalustris</name>
    <dbReference type="NCBI Taxonomy" id="1513892"/>
    <lineage>
        <taxon>Bacteria</taxon>
        <taxon>Pseudomonadati</taxon>
        <taxon>Pseudomonadota</taxon>
        <taxon>Alphaproteobacteria</taxon>
        <taxon>Hyphomicrobiales</taxon>
        <taxon>Nitrobacteraceae</taxon>
        <taxon>Rhodopseudomonas</taxon>
    </lineage>
</organism>
<dbReference type="Pfam" id="PF24877">
    <property type="entry name" value="ILV_EDD_C"/>
    <property type="match status" value="1"/>
</dbReference>
<evidence type="ECO:0000313" key="9">
    <source>
        <dbReference type="Proteomes" id="UP000199615"/>
    </source>
</evidence>
<dbReference type="GO" id="GO:0046872">
    <property type="term" value="F:metal ion binding"/>
    <property type="evidence" value="ECO:0007669"/>
    <property type="project" value="UniProtKB-KW"/>
</dbReference>
<name>A0A1H8Q9T9_9BRAD</name>
<comment type="similarity">
    <text evidence="1">Belongs to the IlvD/Edd family.</text>
</comment>
<evidence type="ECO:0000259" key="7">
    <source>
        <dbReference type="Pfam" id="PF24877"/>
    </source>
</evidence>
<dbReference type="Proteomes" id="UP000199615">
    <property type="component" value="Unassembled WGS sequence"/>
</dbReference>
<feature type="domain" description="Dihydroxy-acid/6-phosphogluconate dehydratase N-terminal" evidence="6">
    <location>
        <begin position="49"/>
        <end position="362"/>
    </location>
</feature>
<dbReference type="RefSeq" id="WP_011503715.1">
    <property type="nucleotide sequence ID" value="NZ_FODT01000003.1"/>
</dbReference>
<dbReference type="NCBIfam" id="NF004784">
    <property type="entry name" value="PRK06131.1"/>
    <property type="match status" value="1"/>
</dbReference>
<dbReference type="OrthoDB" id="7793094at2"/>
<dbReference type="PANTHER" id="PTHR43183:SF1">
    <property type="entry name" value="HYPOTHETICAL DIHYDROXY-ACID DEHYDRATASE (EUROFUNG)-RELATED"/>
    <property type="match status" value="1"/>
</dbReference>
<proteinExistence type="inferred from homology"/>